<dbReference type="Proteomes" id="UP001149813">
    <property type="component" value="Unassembled WGS sequence"/>
</dbReference>
<reference evidence="1" key="1">
    <citation type="submission" date="2022-07" db="EMBL/GenBank/DDBJ databases">
        <title>Phylogenomic reconstructions and comparative analyses of Kickxellomycotina fungi.</title>
        <authorList>
            <person name="Reynolds N.K."/>
            <person name="Stajich J.E."/>
            <person name="Barry K."/>
            <person name="Grigoriev I.V."/>
            <person name="Crous P."/>
            <person name="Smith M.E."/>
        </authorList>
    </citation>
    <scope>NUCLEOTIDE SEQUENCE</scope>
    <source>
        <strain evidence="1">NBRC 32514</strain>
    </source>
</reference>
<dbReference type="OrthoDB" id="8954335at2759"/>
<keyword evidence="2" id="KW-1185">Reference proteome</keyword>
<dbReference type="CDD" id="cd00882">
    <property type="entry name" value="Ras_like_GTPase"/>
    <property type="match status" value="1"/>
</dbReference>
<accession>A0A9W8CTC1</accession>
<gene>
    <name evidence="1" type="primary">RABL3</name>
    <name evidence="1" type="ORF">LPJ53_002631</name>
</gene>
<evidence type="ECO:0000313" key="1">
    <source>
        <dbReference type="EMBL" id="KAJ1723013.1"/>
    </source>
</evidence>
<dbReference type="SUPFAM" id="SSF52540">
    <property type="entry name" value="P-loop containing nucleoside triphosphate hydrolases"/>
    <property type="match status" value="1"/>
</dbReference>
<dbReference type="EMBL" id="JANBOJ010000085">
    <property type="protein sequence ID" value="KAJ1723013.1"/>
    <property type="molecule type" value="Genomic_DNA"/>
</dbReference>
<comment type="caution">
    <text evidence="1">The sequence shown here is derived from an EMBL/GenBank/DDBJ whole genome shotgun (WGS) entry which is preliminary data.</text>
</comment>
<sequence>MNNPTIRIGVLGELGVGKSELVHRICHPADRAPGIISGVAGPTVDVCEYERPNGKESVWIEFLIIPSETRHPRSRQMLYSIGLDALFIVCNCALPKTFLRAAEWLEEAKDAVRPLDIPVALILGGPVAMDWAGNTGIVAMVEPLSNVYRAKVLDMSGYMSAPSLSAKQKCLLSDFYEEIARRKLDNRSTDN</sequence>
<organism evidence="1 2">
    <name type="scientific">Coemansia erecta</name>
    <dbReference type="NCBI Taxonomy" id="147472"/>
    <lineage>
        <taxon>Eukaryota</taxon>
        <taxon>Fungi</taxon>
        <taxon>Fungi incertae sedis</taxon>
        <taxon>Zoopagomycota</taxon>
        <taxon>Kickxellomycotina</taxon>
        <taxon>Kickxellomycetes</taxon>
        <taxon>Kickxellales</taxon>
        <taxon>Kickxellaceae</taxon>
        <taxon>Coemansia</taxon>
    </lineage>
</organism>
<name>A0A9W8CTC1_9FUNG</name>
<proteinExistence type="predicted"/>
<dbReference type="InterPro" id="IPR027417">
    <property type="entry name" value="P-loop_NTPase"/>
</dbReference>
<dbReference type="AlphaFoldDB" id="A0A9W8CTC1"/>
<evidence type="ECO:0000313" key="2">
    <source>
        <dbReference type="Proteomes" id="UP001149813"/>
    </source>
</evidence>
<dbReference type="Gene3D" id="3.40.50.300">
    <property type="entry name" value="P-loop containing nucleotide triphosphate hydrolases"/>
    <property type="match status" value="1"/>
</dbReference>
<protein>
    <submittedName>
        <fullName evidence="1">Rab-like protein 3</fullName>
    </submittedName>
</protein>